<dbReference type="PANTHER" id="PTHR44858">
    <property type="entry name" value="TETRATRICOPEPTIDE REPEAT PROTEIN 6"/>
    <property type="match status" value="1"/>
</dbReference>
<evidence type="ECO:0000256" key="4">
    <source>
        <dbReference type="PROSITE-ProRule" id="PRU00339"/>
    </source>
</evidence>
<name>A0ABT0GI35_9GAMM</name>
<dbReference type="Gene3D" id="1.10.10.10">
    <property type="entry name" value="Winged helix-like DNA-binding domain superfamily/Winged helix DNA-binding domain"/>
    <property type="match status" value="1"/>
</dbReference>
<feature type="repeat" description="TPR" evidence="4">
    <location>
        <begin position="447"/>
        <end position="480"/>
    </location>
</feature>
<evidence type="ECO:0000256" key="6">
    <source>
        <dbReference type="SAM" id="MobiDB-lite"/>
    </source>
</evidence>
<keyword evidence="2 4" id="KW-0802">TPR repeat</keyword>
<dbReference type="Pfam" id="PF00486">
    <property type="entry name" value="Trans_reg_C"/>
    <property type="match status" value="1"/>
</dbReference>
<proteinExistence type="predicted"/>
<dbReference type="InterPro" id="IPR050498">
    <property type="entry name" value="Ycf3"/>
</dbReference>
<gene>
    <name evidence="8" type="ORF">M0G41_11095</name>
</gene>
<feature type="repeat" description="TPR" evidence="4">
    <location>
        <begin position="413"/>
        <end position="446"/>
    </location>
</feature>
<dbReference type="CDD" id="cd00383">
    <property type="entry name" value="trans_reg_C"/>
    <property type="match status" value="1"/>
</dbReference>
<evidence type="ECO:0000313" key="8">
    <source>
        <dbReference type="EMBL" id="MCK7594216.1"/>
    </source>
</evidence>
<dbReference type="EMBL" id="JALNMH010000008">
    <property type="protein sequence ID" value="MCK7594216.1"/>
    <property type="molecule type" value="Genomic_DNA"/>
</dbReference>
<dbReference type="SMART" id="SM00028">
    <property type="entry name" value="TPR"/>
    <property type="match status" value="4"/>
</dbReference>
<keyword evidence="9" id="KW-1185">Reference proteome</keyword>
<evidence type="ECO:0000313" key="9">
    <source>
        <dbReference type="Proteomes" id="UP001431449"/>
    </source>
</evidence>
<dbReference type="InterPro" id="IPR016032">
    <property type="entry name" value="Sig_transdc_resp-reg_C-effctor"/>
</dbReference>
<dbReference type="SUPFAM" id="SSF48452">
    <property type="entry name" value="TPR-like"/>
    <property type="match status" value="1"/>
</dbReference>
<evidence type="ECO:0000256" key="5">
    <source>
        <dbReference type="PROSITE-ProRule" id="PRU01091"/>
    </source>
</evidence>
<evidence type="ECO:0000256" key="3">
    <source>
        <dbReference type="ARBA" id="ARBA00023125"/>
    </source>
</evidence>
<organism evidence="8 9">
    <name type="scientific">Pseudomarimonas salicorniae</name>
    <dbReference type="NCBI Taxonomy" id="2933270"/>
    <lineage>
        <taxon>Bacteria</taxon>
        <taxon>Pseudomonadati</taxon>
        <taxon>Pseudomonadota</taxon>
        <taxon>Gammaproteobacteria</taxon>
        <taxon>Lysobacterales</taxon>
        <taxon>Lysobacteraceae</taxon>
        <taxon>Pseudomarimonas</taxon>
    </lineage>
</organism>
<dbReference type="PROSITE" id="PS51755">
    <property type="entry name" value="OMPR_PHOB"/>
    <property type="match status" value="1"/>
</dbReference>
<feature type="DNA-binding region" description="OmpR/PhoB-type" evidence="5">
    <location>
        <begin position="1"/>
        <end position="98"/>
    </location>
</feature>
<dbReference type="PROSITE" id="PS50005">
    <property type="entry name" value="TPR"/>
    <property type="match status" value="2"/>
</dbReference>
<dbReference type="RefSeq" id="WP_248209260.1">
    <property type="nucleotide sequence ID" value="NZ_JALNMH010000008.1"/>
</dbReference>
<sequence length="781" mass="86743">MPSDPPCIVDLESGDVMRDGRIDRLPPRLLSLLRFFVEHAREVISRDQLIESVWGHLEAASDDSVNVAVSDLRRALGDSRRPHRIIETVPRRGYRYRGDGLALADLSQALSAAPPGDPAEQSPAASPAVETPTHTADPESLPSASPRMRWPLVAGLLVVTLGIAMVAWHAVTSRTTQPPPAAAVAPSAKISLDPSIAVLPFLDLSQAGDQRHFADALVDRIIHMLAQVQGLQVAARTSSFAFRDGTATIDEIGEALRVRAVLEGSLMHDGERLRVVAQLIDVESGMHLWSKSYDREEGEFFALQDEIASEVSRTLTDSLLPERALRQPRSRAAYDLTTRARFARDEDTLASAEAAQGFYLQALEHDPDYVPALVGLFEIGGLLVGHRGRIDQAALARGLEALDRARSLAPDDPEVLRALAMNERRLGNREQALSLFERALDGNPNDAGTWVHRGDLLLFLGRFDEALDSIRQAQRIDPLSHRIGRRLADAYWAVGRAEEALAQLKDTLRQHPEVAAAYGAMSSYLIRLGRSAEAMRYLQAQRRLDPDSPIRWMRECEMYLQLGDDFAAETCTDALAAAHDSRLHELYLRQAILGFRGEWEARHALMDELLDLAWRNDRMIPALVADSYARQDCGRALEILEQRMPGLFASPPEVAPSLSMASRVAVRCLRGEGRDAEAESLLAAFAAMTERLRLQQGPELVIGLEQAWVHALQGRDDAALEALTDLVDKGWRYYWWQLDAYPEFAGIVESEDFGRLLDRLEAGVAEQRRRYMQQRDAPLIE</sequence>
<dbReference type="InterPro" id="IPR019734">
    <property type="entry name" value="TPR_rpt"/>
</dbReference>
<dbReference type="Gene3D" id="3.40.50.10070">
    <property type="entry name" value="TolB, N-terminal domain"/>
    <property type="match status" value="1"/>
</dbReference>
<keyword evidence="1" id="KW-0677">Repeat</keyword>
<protein>
    <submittedName>
        <fullName evidence="8">Winged helix-turn-helix domain-containing protein</fullName>
    </submittedName>
</protein>
<comment type="caution">
    <text evidence="8">The sequence shown here is derived from an EMBL/GenBank/DDBJ whole genome shotgun (WGS) entry which is preliminary data.</text>
</comment>
<dbReference type="SUPFAM" id="SSF46894">
    <property type="entry name" value="C-terminal effector domain of the bipartite response regulators"/>
    <property type="match status" value="1"/>
</dbReference>
<evidence type="ECO:0000259" key="7">
    <source>
        <dbReference type="PROSITE" id="PS51755"/>
    </source>
</evidence>
<dbReference type="InterPro" id="IPR036388">
    <property type="entry name" value="WH-like_DNA-bd_sf"/>
</dbReference>
<dbReference type="InterPro" id="IPR011990">
    <property type="entry name" value="TPR-like_helical_dom_sf"/>
</dbReference>
<dbReference type="InterPro" id="IPR001867">
    <property type="entry name" value="OmpR/PhoB-type_DNA-bd"/>
</dbReference>
<dbReference type="Pfam" id="PF13432">
    <property type="entry name" value="TPR_16"/>
    <property type="match status" value="2"/>
</dbReference>
<feature type="region of interest" description="Disordered" evidence="6">
    <location>
        <begin position="111"/>
        <end position="144"/>
    </location>
</feature>
<reference evidence="8" key="1">
    <citation type="submission" date="2022-04" db="EMBL/GenBank/DDBJ databases">
        <title>Lysobacter sp. CAU 1642 isolated from sea sand.</title>
        <authorList>
            <person name="Kim W."/>
        </authorList>
    </citation>
    <scope>NUCLEOTIDE SEQUENCE</scope>
    <source>
        <strain evidence="8">CAU 1642</strain>
    </source>
</reference>
<dbReference type="PANTHER" id="PTHR44858:SF1">
    <property type="entry name" value="UDP-N-ACETYLGLUCOSAMINE--PEPTIDE N-ACETYLGLUCOSAMINYLTRANSFERASE SPINDLY-RELATED"/>
    <property type="match status" value="1"/>
</dbReference>
<dbReference type="Gene3D" id="1.25.40.10">
    <property type="entry name" value="Tetratricopeptide repeat domain"/>
    <property type="match status" value="2"/>
</dbReference>
<dbReference type="SMART" id="SM00862">
    <property type="entry name" value="Trans_reg_C"/>
    <property type="match status" value="1"/>
</dbReference>
<evidence type="ECO:0000256" key="2">
    <source>
        <dbReference type="ARBA" id="ARBA00022803"/>
    </source>
</evidence>
<evidence type="ECO:0000256" key="1">
    <source>
        <dbReference type="ARBA" id="ARBA00022737"/>
    </source>
</evidence>
<feature type="domain" description="OmpR/PhoB-type" evidence="7">
    <location>
        <begin position="1"/>
        <end position="98"/>
    </location>
</feature>
<accession>A0ABT0GI35</accession>
<dbReference type="Proteomes" id="UP001431449">
    <property type="component" value="Unassembled WGS sequence"/>
</dbReference>
<keyword evidence="3 5" id="KW-0238">DNA-binding</keyword>